<gene>
    <name evidence="1" type="ORF">K4L44_16290</name>
</gene>
<name>A0AC61NPB0_9BACT</name>
<proteinExistence type="predicted"/>
<organism evidence="1 2">
    <name type="scientific">Halosquirtibacter laminarini</name>
    <dbReference type="NCBI Taxonomy" id="3374600"/>
    <lineage>
        <taxon>Bacteria</taxon>
        <taxon>Pseudomonadati</taxon>
        <taxon>Bacteroidota</taxon>
        <taxon>Bacteroidia</taxon>
        <taxon>Marinilabiliales</taxon>
        <taxon>Prolixibacteraceae</taxon>
        <taxon>Halosquirtibacter</taxon>
    </lineage>
</organism>
<sequence length="150" mass="16985">MGRSKESFGKKEVRNKQAKKRKEKEQRKLERKDTVKKSSLDDMIAWVDENGVITSTPPDPTKKTEIDIESIEISIPKAEFRVQNTVRTGKLNSFDTNKGFGFIIDSDTRESIFVHINDCDTPLEPVGCKVEFETEKGLKGLKAINVKKIG</sequence>
<keyword evidence="2" id="KW-1185">Reference proteome</keyword>
<protein>
    <submittedName>
        <fullName evidence="1">Cold shock domain-containing protein</fullName>
    </submittedName>
</protein>
<accession>A0AC61NPB0</accession>
<evidence type="ECO:0000313" key="2">
    <source>
        <dbReference type="Proteomes" id="UP000826212"/>
    </source>
</evidence>
<evidence type="ECO:0000313" key="1">
    <source>
        <dbReference type="EMBL" id="QZE14067.1"/>
    </source>
</evidence>
<reference evidence="1" key="1">
    <citation type="submission" date="2021-08" db="EMBL/GenBank/DDBJ databases">
        <title>Novel anaerobic bacterium isolated from sea squirt in East Sea, Republic of Korea.</title>
        <authorList>
            <person name="Nguyen T.H."/>
            <person name="Li Z."/>
            <person name="Lee Y.-J."/>
            <person name="Ko J."/>
            <person name="Kim S.-G."/>
        </authorList>
    </citation>
    <scope>NUCLEOTIDE SEQUENCE</scope>
    <source>
        <strain evidence="1">KCTC 25031</strain>
    </source>
</reference>
<dbReference type="EMBL" id="CP081303">
    <property type="protein sequence ID" value="QZE14067.1"/>
    <property type="molecule type" value="Genomic_DNA"/>
</dbReference>
<dbReference type="Proteomes" id="UP000826212">
    <property type="component" value="Chromosome"/>
</dbReference>